<dbReference type="InterPro" id="IPR036271">
    <property type="entry name" value="Tet_transcr_reg_TetR-rel_C_sf"/>
</dbReference>
<accession>A0ABP6UUQ1</accession>
<keyword evidence="9" id="KW-1185">Reference proteome</keyword>
<evidence type="ECO:0000259" key="7">
    <source>
        <dbReference type="PROSITE" id="PS50977"/>
    </source>
</evidence>
<sequence>MVNKSAGKGEASSSGIGRRRAAAKDEGTAAYAERRAEIKAAAADLFKKNGFRGTSIGRVAQAMGMDRATLYYYVGSKEELFDDVVTNAVRANLEVAEAILKDKGTALDKIFRLVTSLMNSYAEHYPLLYVFIQENLGHVGGYRAEWSREMRRLNKRYEQVVVKMIQTGIDEGTIRPVADAWVMAYGLIGMVGWTNRWFNPQRSPVDADTVGRAYATMLVAGMAVDPGEWTDP</sequence>
<evidence type="ECO:0000256" key="4">
    <source>
        <dbReference type="ARBA" id="ARBA00023163"/>
    </source>
</evidence>
<dbReference type="Pfam" id="PF00440">
    <property type="entry name" value="TetR_N"/>
    <property type="match status" value="1"/>
</dbReference>
<feature type="compositionally biased region" description="Low complexity" evidence="6">
    <location>
        <begin position="1"/>
        <end position="16"/>
    </location>
</feature>
<dbReference type="SUPFAM" id="SSF48498">
    <property type="entry name" value="Tetracyclin repressor-like, C-terminal domain"/>
    <property type="match status" value="1"/>
</dbReference>
<comment type="caution">
    <text evidence="8">The sequence shown here is derived from an EMBL/GenBank/DDBJ whole genome shotgun (WGS) entry which is preliminary data.</text>
</comment>
<feature type="DNA-binding region" description="H-T-H motif" evidence="5">
    <location>
        <begin position="55"/>
        <end position="74"/>
    </location>
</feature>
<feature type="domain" description="HTH tetR-type" evidence="7">
    <location>
        <begin position="32"/>
        <end position="92"/>
    </location>
</feature>
<evidence type="ECO:0000256" key="3">
    <source>
        <dbReference type="ARBA" id="ARBA00023125"/>
    </source>
</evidence>
<evidence type="ECO:0000256" key="6">
    <source>
        <dbReference type="SAM" id="MobiDB-lite"/>
    </source>
</evidence>
<dbReference type="Gene3D" id="1.10.357.10">
    <property type="entry name" value="Tetracycline Repressor, domain 2"/>
    <property type="match status" value="1"/>
</dbReference>
<dbReference type="Proteomes" id="UP001500689">
    <property type="component" value="Unassembled WGS sequence"/>
</dbReference>
<dbReference type="Pfam" id="PF17932">
    <property type="entry name" value="TetR_C_24"/>
    <property type="match status" value="1"/>
</dbReference>
<feature type="region of interest" description="Disordered" evidence="6">
    <location>
        <begin position="1"/>
        <end position="24"/>
    </location>
</feature>
<dbReference type="PANTHER" id="PTHR30055:SF175">
    <property type="entry name" value="HTH-TYPE TRANSCRIPTIONAL REPRESSOR KSTR2"/>
    <property type="match status" value="1"/>
</dbReference>
<name>A0ABP6UUQ1_9PSEU</name>
<organism evidence="8 9">
    <name type="scientific">Amycolatopsis ultiminotia</name>
    <dbReference type="NCBI Taxonomy" id="543629"/>
    <lineage>
        <taxon>Bacteria</taxon>
        <taxon>Bacillati</taxon>
        <taxon>Actinomycetota</taxon>
        <taxon>Actinomycetes</taxon>
        <taxon>Pseudonocardiales</taxon>
        <taxon>Pseudonocardiaceae</taxon>
        <taxon>Amycolatopsis</taxon>
    </lineage>
</organism>
<dbReference type="SUPFAM" id="SSF46689">
    <property type="entry name" value="Homeodomain-like"/>
    <property type="match status" value="1"/>
</dbReference>
<evidence type="ECO:0000313" key="9">
    <source>
        <dbReference type="Proteomes" id="UP001500689"/>
    </source>
</evidence>
<evidence type="ECO:0000256" key="5">
    <source>
        <dbReference type="PROSITE-ProRule" id="PRU00335"/>
    </source>
</evidence>
<dbReference type="PROSITE" id="PS50977">
    <property type="entry name" value="HTH_TETR_2"/>
    <property type="match status" value="1"/>
</dbReference>
<proteinExistence type="predicted"/>
<keyword evidence="4" id="KW-0804">Transcription</keyword>
<dbReference type="PANTHER" id="PTHR30055">
    <property type="entry name" value="HTH-TYPE TRANSCRIPTIONAL REGULATOR RUTR"/>
    <property type="match status" value="1"/>
</dbReference>
<dbReference type="EMBL" id="BAAAZN010000001">
    <property type="protein sequence ID" value="GAA3522937.1"/>
    <property type="molecule type" value="Genomic_DNA"/>
</dbReference>
<dbReference type="InterPro" id="IPR001647">
    <property type="entry name" value="HTH_TetR"/>
</dbReference>
<keyword evidence="1" id="KW-0678">Repressor</keyword>
<dbReference type="InterPro" id="IPR041490">
    <property type="entry name" value="KstR2_TetR_C"/>
</dbReference>
<keyword evidence="2" id="KW-0805">Transcription regulation</keyword>
<keyword evidence="3 5" id="KW-0238">DNA-binding</keyword>
<dbReference type="InterPro" id="IPR050109">
    <property type="entry name" value="HTH-type_TetR-like_transc_reg"/>
</dbReference>
<reference evidence="9" key="1">
    <citation type="journal article" date="2019" name="Int. J. Syst. Evol. Microbiol.">
        <title>The Global Catalogue of Microorganisms (GCM) 10K type strain sequencing project: providing services to taxonomists for standard genome sequencing and annotation.</title>
        <authorList>
            <consortium name="The Broad Institute Genomics Platform"/>
            <consortium name="The Broad Institute Genome Sequencing Center for Infectious Disease"/>
            <person name="Wu L."/>
            <person name="Ma J."/>
        </authorList>
    </citation>
    <scope>NUCLEOTIDE SEQUENCE [LARGE SCALE GENOMIC DNA]</scope>
    <source>
        <strain evidence="9">JCM 16898</strain>
    </source>
</reference>
<gene>
    <name evidence="8" type="ORF">GCM10022222_01040</name>
</gene>
<dbReference type="RefSeq" id="WP_344854204.1">
    <property type="nucleotide sequence ID" value="NZ_BAAAZN010000001.1"/>
</dbReference>
<evidence type="ECO:0000256" key="2">
    <source>
        <dbReference type="ARBA" id="ARBA00023015"/>
    </source>
</evidence>
<evidence type="ECO:0000313" key="8">
    <source>
        <dbReference type="EMBL" id="GAA3522937.1"/>
    </source>
</evidence>
<dbReference type="InterPro" id="IPR009057">
    <property type="entry name" value="Homeodomain-like_sf"/>
</dbReference>
<protein>
    <submittedName>
        <fullName evidence="8">TetR/AcrR family transcriptional regulator</fullName>
    </submittedName>
</protein>
<dbReference type="Gene3D" id="1.10.10.60">
    <property type="entry name" value="Homeodomain-like"/>
    <property type="match status" value="1"/>
</dbReference>
<dbReference type="PRINTS" id="PR00455">
    <property type="entry name" value="HTHTETR"/>
</dbReference>
<evidence type="ECO:0000256" key="1">
    <source>
        <dbReference type="ARBA" id="ARBA00022491"/>
    </source>
</evidence>